<evidence type="ECO:0000313" key="11">
    <source>
        <dbReference type="EMBL" id="CAE19658.1"/>
    </source>
</evidence>
<evidence type="ECO:0000256" key="2">
    <source>
        <dbReference type="ARBA" id="ARBA00006739"/>
    </source>
</evidence>
<feature type="transmembrane region" description="Helical" evidence="8">
    <location>
        <begin position="247"/>
        <end position="268"/>
    </location>
</feature>
<dbReference type="Pfam" id="PF00535">
    <property type="entry name" value="Glycos_transf_2"/>
    <property type="match status" value="1"/>
</dbReference>
<organism evidence="11 12">
    <name type="scientific">Prochlorococcus marinus subsp. pastoris (strain CCMP1986 / NIES-2087 / MED4)</name>
    <dbReference type="NCBI Taxonomy" id="59919"/>
    <lineage>
        <taxon>Bacteria</taxon>
        <taxon>Bacillati</taxon>
        <taxon>Cyanobacteriota</taxon>
        <taxon>Cyanophyceae</taxon>
        <taxon>Synechococcales</taxon>
        <taxon>Prochlorococcaceae</taxon>
        <taxon>Prochlorococcus</taxon>
    </lineage>
</organism>
<feature type="transmembrane region" description="Helical" evidence="8">
    <location>
        <begin position="310"/>
        <end position="329"/>
    </location>
</feature>
<evidence type="ECO:0000256" key="4">
    <source>
        <dbReference type="ARBA" id="ARBA00022679"/>
    </source>
</evidence>
<name>Q7V0Q7_PROMP</name>
<evidence type="ECO:0000256" key="6">
    <source>
        <dbReference type="ARBA" id="ARBA00022989"/>
    </source>
</evidence>
<evidence type="ECO:0000256" key="5">
    <source>
        <dbReference type="ARBA" id="ARBA00022692"/>
    </source>
</evidence>
<keyword evidence="7 8" id="KW-0472">Membrane</keyword>
<dbReference type="GO" id="GO:0016020">
    <property type="term" value="C:membrane"/>
    <property type="evidence" value="ECO:0007669"/>
    <property type="project" value="UniProtKB-SubCell"/>
</dbReference>
<dbReference type="PANTHER" id="PTHR43398:SF1">
    <property type="entry name" value="DOLICHOL-PHOSPHATE MANNOSYLTRANSFERASE SUBUNIT 1"/>
    <property type="match status" value="1"/>
</dbReference>
<dbReference type="PANTHER" id="PTHR43398">
    <property type="entry name" value="DOLICHOL-PHOSPHATE MANNOSYLTRANSFERASE SUBUNIT 1"/>
    <property type="match status" value="1"/>
</dbReference>
<evidence type="ECO:0000313" key="12">
    <source>
        <dbReference type="Proteomes" id="UP000001026"/>
    </source>
</evidence>
<comment type="subcellular location">
    <subcellularLocation>
        <location evidence="1">Membrane</location>
        <topology evidence="1">Multi-pass membrane protein</topology>
    </subcellularLocation>
</comment>
<feature type="transmembrane region" description="Helical" evidence="8">
    <location>
        <begin position="280"/>
        <end position="298"/>
    </location>
</feature>
<dbReference type="HOGENOM" id="CLU_039727_0_0_3"/>
<keyword evidence="5 8" id="KW-0812">Transmembrane</keyword>
<keyword evidence="4" id="KW-0808">Transferase</keyword>
<dbReference type="OrthoDB" id="9810303at2"/>
<dbReference type="Pfam" id="PF04138">
    <property type="entry name" value="GtrA_DPMS_TM"/>
    <property type="match status" value="1"/>
</dbReference>
<dbReference type="KEGG" id="pmm:PMM1199"/>
<keyword evidence="6 8" id="KW-1133">Transmembrane helix</keyword>
<keyword evidence="3" id="KW-0328">Glycosyltransferase</keyword>
<evidence type="ECO:0000259" key="9">
    <source>
        <dbReference type="Pfam" id="PF00535"/>
    </source>
</evidence>
<dbReference type="InterPro" id="IPR039528">
    <property type="entry name" value="DPM1-like"/>
</dbReference>
<sequence>MRSTKKKDKPNITILLIKNEKFENLYILLNKINNFKKLFDIEIIILSLDTEFAGIEGNSSLKNKKIKLINKVKKSEVSNSIKKLIIESSSEFIAVIEDDCQYDPNSLITAFDKLIENNLDLVLGSRFNYSSEIKGLNKKRKKISKITNKLGKYCLSNKYSHITDCMTGFFVLRKTVCKRLINKIEIDGFNFIFEFLAMSKGNLSIGEIPLIVDANLNDKTIIELPILWNFVISILHNLSFKLLPRRAISFGLIGISGIIIQLSITYFLMSITNLDFEQVILFSILVSATSNFLINNSLTFRSNKLSGNLLLIGLIRFLLITSIPLITNFALSTAFYTYILGNVFWAQIFGIAICFIWNYTASTKFVWKKT</sequence>
<accession>Q7V0Q7</accession>
<dbReference type="GO" id="GO:0000271">
    <property type="term" value="P:polysaccharide biosynthetic process"/>
    <property type="evidence" value="ECO:0007669"/>
    <property type="project" value="InterPro"/>
</dbReference>
<dbReference type="InterPro" id="IPR029044">
    <property type="entry name" value="Nucleotide-diphossugar_trans"/>
</dbReference>
<dbReference type="EMBL" id="BX548174">
    <property type="protein sequence ID" value="CAE19658.1"/>
    <property type="molecule type" value="Genomic_DNA"/>
</dbReference>
<protein>
    <recommendedName>
        <fullName evidence="13">Glycosyl transferase</fullName>
    </recommendedName>
</protein>
<gene>
    <name evidence="11" type="ordered locus">PMM1199</name>
</gene>
<dbReference type="Gene3D" id="3.90.550.10">
    <property type="entry name" value="Spore Coat Polysaccharide Biosynthesis Protein SpsA, Chain A"/>
    <property type="match status" value="1"/>
</dbReference>
<feature type="domain" description="Glycosyltransferase 2-like" evidence="9">
    <location>
        <begin position="17"/>
        <end position="179"/>
    </location>
</feature>
<dbReference type="InterPro" id="IPR001173">
    <property type="entry name" value="Glyco_trans_2-like"/>
</dbReference>
<dbReference type="Proteomes" id="UP000001026">
    <property type="component" value="Chromosome"/>
</dbReference>
<evidence type="ECO:0000256" key="7">
    <source>
        <dbReference type="ARBA" id="ARBA00023136"/>
    </source>
</evidence>
<proteinExistence type="inferred from homology"/>
<dbReference type="AlphaFoldDB" id="Q7V0Q7"/>
<dbReference type="STRING" id="59919.PMM1199"/>
<dbReference type="eggNOG" id="COG2246">
    <property type="taxonomic scope" value="Bacteria"/>
</dbReference>
<dbReference type="eggNOG" id="COG0463">
    <property type="taxonomic scope" value="Bacteria"/>
</dbReference>
<dbReference type="RefSeq" id="WP_011132833.1">
    <property type="nucleotide sequence ID" value="NC_005072.1"/>
</dbReference>
<evidence type="ECO:0000256" key="3">
    <source>
        <dbReference type="ARBA" id="ARBA00022676"/>
    </source>
</evidence>
<evidence type="ECO:0000259" key="10">
    <source>
        <dbReference type="Pfam" id="PF04138"/>
    </source>
</evidence>
<dbReference type="InterPro" id="IPR007267">
    <property type="entry name" value="GtrA_DPMS_TM"/>
</dbReference>
<evidence type="ECO:0008006" key="13">
    <source>
        <dbReference type="Google" id="ProtNLM"/>
    </source>
</evidence>
<evidence type="ECO:0000256" key="1">
    <source>
        <dbReference type="ARBA" id="ARBA00004141"/>
    </source>
</evidence>
<reference evidence="11 12" key="1">
    <citation type="journal article" date="2003" name="Nature">
        <title>Genome divergence in two Prochlorococcus ecotypes reflects oceanic niche differentiation.</title>
        <authorList>
            <person name="Rocap G."/>
            <person name="Larimer F.W."/>
            <person name="Lamerdin J.E."/>
            <person name="Malfatti S."/>
            <person name="Chain P."/>
            <person name="Ahlgren N.A."/>
            <person name="Arellano A."/>
            <person name="Coleman M."/>
            <person name="Hauser L."/>
            <person name="Hess W.R."/>
            <person name="Johnson Z.I."/>
            <person name="Land M.L."/>
            <person name="Lindell D."/>
            <person name="Post A.F."/>
            <person name="Regala W."/>
            <person name="Shah M."/>
            <person name="Shaw S.L."/>
            <person name="Steglich C."/>
            <person name="Sullivan M.B."/>
            <person name="Ting C.S."/>
            <person name="Tolonen A."/>
            <person name="Webb E.A."/>
            <person name="Zinser E.R."/>
            <person name="Chisholm S.W."/>
        </authorList>
    </citation>
    <scope>NUCLEOTIDE SEQUENCE [LARGE SCALE GENOMIC DNA]</scope>
    <source>
        <strain evidence="12">CCMP1986 / NIES-2087 / MED4</strain>
    </source>
</reference>
<comment type="similarity">
    <text evidence="2">Belongs to the glycosyltransferase 2 family.</text>
</comment>
<feature type="domain" description="GtrA/DPMS transmembrane" evidence="10">
    <location>
        <begin position="250"/>
        <end position="367"/>
    </location>
</feature>
<dbReference type="GO" id="GO:0004582">
    <property type="term" value="F:dolichyl-phosphate beta-D-mannosyltransferase activity"/>
    <property type="evidence" value="ECO:0007669"/>
    <property type="project" value="InterPro"/>
</dbReference>
<feature type="transmembrane region" description="Helical" evidence="8">
    <location>
        <begin position="335"/>
        <end position="359"/>
    </location>
</feature>
<evidence type="ECO:0000256" key="8">
    <source>
        <dbReference type="SAM" id="Phobius"/>
    </source>
</evidence>
<dbReference type="SUPFAM" id="SSF53448">
    <property type="entry name" value="Nucleotide-diphospho-sugar transferases"/>
    <property type="match status" value="1"/>
</dbReference>